<dbReference type="InterPro" id="IPR008979">
    <property type="entry name" value="Galactose-bd-like_sf"/>
</dbReference>
<feature type="domain" description="CBM-cenC" evidence="2">
    <location>
        <begin position="190"/>
        <end position="298"/>
    </location>
</feature>
<keyword evidence="1" id="KW-0378">Hydrolase</keyword>
<dbReference type="InterPro" id="IPR018913">
    <property type="entry name" value="BppU_N"/>
</dbReference>
<dbReference type="AlphaFoldDB" id="A0ABD4PS91"/>
<accession>A0ABD4PS91</accession>
<sequence>MQYIQTKTVYIDRDELIDIKAIEHDVKTRFIDFKFIAANKILDISHCIVRVYALNSKGNEIFNNLTVTDGAKGIARLELTDSLLVPGTIEYMLKITTDNGGILSSNRFNLIVDKDLMTGNAIEGTNEYKALDEALKTVGELNSMKVNIEKNATNIDKNKSLIDKNTNSINQNLEAFNEFKDIVEKTSYFNMISNPIFNTGDYKNWELWDSTTSYSVQPDTSLSHKFSLKLQCIKRSQGITQIISGLQYGKTYTFKAKLKVEEGTPGLMVRNDNQWNGSLFKVEQGYNKWVEVSLTFMAREGTMPVYIGNVSTSTVSTFWVSEVMLYEGALDIPFIDNLKELYTRNFQVDEKGIVFGDGNGTYSNTNDKGELEYVTEGIYNKYVALKYIAAFSIPAGNPGTVNVKLPKEFTKRKETLTWGVVPKGYYYNTSGNFFPFHVAVNAKGEAYEQDGYMYCPVEGYCRIQNGENSGDVQPQSINAVVIALA</sequence>
<dbReference type="Gene3D" id="2.60.120.260">
    <property type="entry name" value="Galactose-binding domain-like"/>
    <property type="match status" value="1"/>
</dbReference>
<dbReference type="EMBL" id="JAENRE010000012">
    <property type="protein sequence ID" value="MBO3417920.1"/>
    <property type="molecule type" value="Genomic_DNA"/>
</dbReference>
<dbReference type="InterPro" id="IPR003305">
    <property type="entry name" value="CenC_carb-bd"/>
</dbReference>
<dbReference type="Pfam" id="PF10651">
    <property type="entry name" value="BppU_N"/>
    <property type="match status" value="1"/>
</dbReference>
<proteinExistence type="predicted"/>
<organism evidence="4 5">
    <name type="scientific">Clostridium perfringens</name>
    <dbReference type="NCBI Taxonomy" id="1502"/>
    <lineage>
        <taxon>Bacteria</taxon>
        <taxon>Bacillati</taxon>
        <taxon>Bacillota</taxon>
        <taxon>Clostridia</taxon>
        <taxon>Eubacteriales</taxon>
        <taxon>Clostridiaceae</taxon>
        <taxon>Clostridium</taxon>
    </lineage>
</organism>
<dbReference type="Proteomes" id="UP000668358">
    <property type="component" value="Unassembled WGS sequence"/>
</dbReference>
<evidence type="ECO:0000313" key="4">
    <source>
        <dbReference type="EMBL" id="MBO3417920.1"/>
    </source>
</evidence>
<reference evidence="4 5" key="1">
    <citation type="submission" date="2020-12" db="EMBL/GenBank/DDBJ databases">
        <title>Comparative genomics of Clostridium perfringens reveals patterns of host-associated phylogenetic clades and virulence factors.</title>
        <authorList>
            <person name="Smith A.H."/>
            <person name="Geier R."/>
        </authorList>
    </citation>
    <scope>NUCLEOTIDE SEQUENCE [LARGE SCALE GENOMIC DNA]</scope>
    <source>
        <strain evidence="4 5">CHD15829P</strain>
    </source>
</reference>
<evidence type="ECO:0000256" key="1">
    <source>
        <dbReference type="ARBA" id="ARBA00022801"/>
    </source>
</evidence>
<dbReference type="Pfam" id="PF02018">
    <property type="entry name" value="CBM_4_9"/>
    <property type="match status" value="1"/>
</dbReference>
<dbReference type="RefSeq" id="WP_110002981.1">
    <property type="nucleotide sequence ID" value="NZ_CATNZI010000001.1"/>
</dbReference>
<comment type="caution">
    <text evidence="4">The sequence shown here is derived from an EMBL/GenBank/DDBJ whole genome shotgun (WGS) entry which is preliminary data.</text>
</comment>
<protein>
    <submittedName>
        <fullName evidence="4">BppU family phage baseplate upper protein</fullName>
    </submittedName>
</protein>
<evidence type="ECO:0000259" key="3">
    <source>
        <dbReference type="Pfam" id="PF10651"/>
    </source>
</evidence>
<name>A0ABD4PS91_CLOPF</name>
<feature type="domain" description="BppU N-terminal" evidence="3">
    <location>
        <begin position="17"/>
        <end position="139"/>
    </location>
</feature>
<dbReference type="GO" id="GO:0016787">
    <property type="term" value="F:hydrolase activity"/>
    <property type="evidence" value="ECO:0007669"/>
    <property type="project" value="UniProtKB-KW"/>
</dbReference>
<dbReference type="SUPFAM" id="SSF49785">
    <property type="entry name" value="Galactose-binding domain-like"/>
    <property type="match status" value="1"/>
</dbReference>
<evidence type="ECO:0000259" key="2">
    <source>
        <dbReference type="Pfam" id="PF02018"/>
    </source>
</evidence>
<evidence type="ECO:0000313" key="5">
    <source>
        <dbReference type="Proteomes" id="UP000668358"/>
    </source>
</evidence>
<gene>
    <name evidence="4" type="ORF">JJB78_15690</name>
</gene>